<feature type="domain" description="DUF4806" evidence="2">
    <location>
        <begin position="197"/>
        <end position="277"/>
    </location>
</feature>
<proteinExistence type="predicted"/>
<sequence>MSSTPKRPTKTAPMIPDSQKRLILEEVLKPVNTEDTEFSMFNVHSPVRRSPRLQSRGVGVAPPCAFSSRTRTPPGPASEDTEFSMFNVHSPVRRSPRLQSRGVGVAPPCAFSSRTRTPPGPASDYTAPADNIAVMAINDEDNGIQEGLILHSDPEVLRRLDNIDRNIATILFKLNEKEASVSSGVSPPEHDSVQGVFPMRSMEDVENVERRLKEEPEFKSSVEKTLQRIKGKDLRQTTLALLHHTIHNRLAECLCWGGSREKVGLAGFECFSSILLDSIFKNHSGQKKDALIVVQNWFKNAKRRH</sequence>
<reference evidence="4" key="1">
    <citation type="submission" date="2025-08" db="UniProtKB">
        <authorList>
            <consortium name="RefSeq"/>
        </authorList>
    </citation>
    <scope>IDENTIFICATION</scope>
</reference>
<evidence type="ECO:0000313" key="3">
    <source>
        <dbReference type="Proteomes" id="UP000079169"/>
    </source>
</evidence>
<dbReference type="RefSeq" id="XP_026687224.1">
    <property type="nucleotide sequence ID" value="XM_026831423.1"/>
</dbReference>
<name>A0A3Q0JFR8_DIACI</name>
<keyword evidence="3" id="KW-1185">Reference proteome</keyword>
<dbReference type="AlphaFoldDB" id="A0A3Q0JFR8"/>
<feature type="region of interest" description="Disordered" evidence="1">
    <location>
        <begin position="50"/>
        <end position="124"/>
    </location>
</feature>
<organism evidence="3 4">
    <name type="scientific">Diaphorina citri</name>
    <name type="common">Asian citrus psyllid</name>
    <dbReference type="NCBI Taxonomy" id="121845"/>
    <lineage>
        <taxon>Eukaryota</taxon>
        <taxon>Metazoa</taxon>
        <taxon>Ecdysozoa</taxon>
        <taxon>Arthropoda</taxon>
        <taxon>Hexapoda</taxon>
        <taxon>Insecta</taxon>
        <taxon>Pterygota</taxon>
        <taxon>Neoptera</taxon>
        <taxon>Paraneoptera</taxon>
        <taxon>Hemiptera</taxon>
        <taxon>Sternorrhyncha</taxon>
        <taxon>Psylloidea</taxon>
        <taxon>Psyllidae</taxon>
        <taxon>Diaphorininae</taxon>
        <taxon>Diaphorina</taxon>
    </lineage>
</organism>
<gene>
    <name evidence="4" type="primary">LOC103520207</name>
</gene>
<dbReference type="PaxDb" id="121845-A0A3Q0JFR8"/>
<dbReference type="KEGG" id="dci:103520207"/>
<dbReference type="GeneID" id="103520207"/>
<protein>
    <submittedName>
        <fullName evidence="4">Uncharacterized protein LOC103520207</fullName>
    </submittedName>
</protein>
<accession>A0A3Q0JFR8</accession>
<evidence type="ECO:0000313" key="4">
    <source>
        <dbReference type="RefSeq" id="XP_026687224.1"/>
    </source>
</evidence>
<dbReference type="InterPro" id="IPR032071">
    <property type="entry name" value="DUF4806"/>
</dbReference>
<dbReference type="Pfam" id="PF16064">
    <property type="entry name" value="DUF4806"/>
    <property type="match status" value="1"/>
</dbReference>
<evidence type="ECO:0000256" key="1">
    <source>
        <dbReference type="SAM" id="MobiDB-lite"/>
    </source>
</evidence>
<evidence type="ECO:0000259" key="2">
    <source>
        <dbReference type="Pfam" id="PF16064"/>
    </source>
</evidence>
<dbReference type="Proteomes" id="UP000079169">
    <property type="component" value="Unplaced"/>
</dbReference>